<evidence type="ECO:0000256" key="2">
    <source>
        <dbReference type="SAM" id="Phobius"/>
    </source>
</evidence>
<feature type="transmembrane region" description="Helical" evidence="2">
    <location>
        <begin position="254"/>
        <end position="277"/>
    </location>
</feature>
<keyword evidence="2" id="KW-1133">Transmembrane helix</keyword>
<proteinExistence type="predicted"/>
<name>A0A4Y7SGI3_COPMI</name>
<evidence type="ECO:0000313" key="3">
    <source>
        <dbReference type="EMBL" id="TEB20675.1"/>
    </source>
</evidence>
<keyword evidence="2" id="KW-0812">Transmembrane</keyword>
<feature type="transmembrane region" description="Helical" evidence="2">
    <location>
        <begin position="127"/>
        <end position="149"/>
    </location>
</feature>
<dbReference type="EMBL" id="QPFP01000134">
    <property type="protein sequence ID" value="TEB20675.1"/>
    <property type="molecule type" value="Genomic_DNA"/>
</dbReference>
<organism evidence="3 4">
    <name type="scientific">Coprinellus micaceus</name>
    <name type="common">Glistening ink-cap mushroom</name>
    <name type="synonym">Coprinus micaceus</name>
    <dbReference type="NCBI Taxonomy" id="71717"/>
    <lineage>
        <taxon>Eukaryota</taxon>
        <taxon>Fungi</taxon>
        <taxon>Dikarya</taxon>
        <taxon>Basidiomycota</taxon>
        <taxon>Agaricomycotina</taxon>
        <taxon>Agaricomycetes</taxon>
        <taxon>Agaricomycetidae</taxon>
        <taxon>Agaricales</taxon>
        <taxon>Agaricineae</taxon>
        <taxon>Psathyrellaceae</taxon>
        <taxon>Coprinellus</taxon>
    </lineage>
</organism>
<reference evidence="3 4" key="1">
    <citation type="journal article" date="2019" name="Nat. Ecol. Evol.">
        <title>Megaphylogeny resolves global patterns of mushroom evolution.</title>
        <authorList>
            <person name="Varga T."/>
            <person name="Krizsan K."/>
            <person name="Foldi C."/>
            <person name="Dima B."/>
            <person name="Sanchez-Garcia M."/>
            <person name="Sanchez-Ramirez S."/>
            <person name="Szollosi G.J."/>
            <person name="Szarkandi J.G."/>
            <person name="Papp V."/>
            <person name="Albert L."/>
            <person name="Andreopoulos W."/>
            <person name="Angelini C."/>
            <person name="Antonin V."/>
            <person name="Barry K.W."/>
            <person name="Bougher N.L."/>
            <person name="Buchanan P."/>
            <person name="Buyck B."/>
            <person name="Bense V."/>
            <person name="Catcheside P."/>
            <person name="Chovatia M."/>
            <person name="Cooper J."/>
            <person name="Damon W."/>
            <person name="Desjardin D."/>
            <person name="Finy P."/>
            <person name="Geml J."/>
            <person name="Haridas S."/>
            <person name="Hughes K."/>
            <person name="Justo A."/>
            <person name="Karasinski D."/>
            <person name="Kautmanova I."/>
            <person name="Kiss B."/>
            <person name="Kocsube S."/>
            <person name="Kotiranta H."/>
            <person name="LaButti K.M."/>
            <person name="Lechner B.E."/>
            <person name="Liimatainen K."/>
            <person name="Lipzen A."/>
            <person name="Lukacs Z."/>
            <person name="Mihaltcheva S."/>
            <person name="Morgado L.N."/>
            <person name="Niskanen T."/>
            <person name="Noordeloos M.E."/>
            <person name="Ohm R.A."/>
            <person name="Ortiz-Santana B."/>
            <person name="Ovrebo C."/>
            <person name="Racz N."/>
            <person name="Riley R."/>
            <person name="Savchenko A."/>
            <person name="Shiryaev A."/>
            <person name="Soop K."/>
            <person name="Spirin V."/>
            <person name="Szebenyi C."/>
            <person name="Tomsovsky M."/>
            <person name="Tulloss R.E."/>
            <person name="Uehling J."/>
            <person name="Grigoriev I.V."/>
            <person name="Vagvolgyi C."/>
            <person name="Papp T."/>
            <person name="Martin F.M."/>
            <person name="Miettinen O."/>
            <person name="Hibbett D.S."/>
            <person name="Nagy L.G."/>
        </authorList>
    </citation>
    <scope>NUCLEOTIDE SEQUENCE [LARGE SCALE GENOMIC DNA]</scope>
    <source>
        <strain evidence="3 4">FP101781</strain>
    </source>
</reference>
<dbReference type="Proteomes" id="UP000298030">
    <property type="component" value="Unassembled WGS sequence"/>
</dbReference>
<feature type="transmembrane region" description="Helical" evidence="2">
    <location>
        <begin position="84"/>
        <end position="107"/>
    </location>
</feature>
<feature type="transmembrane region" description="Helical" evidence="2">
    <location>
        <begin position="360"/>
        <end position="380"/>
    </location>
</feature>
<dbReference type="OrthoDB" id="3128743at2759"/>
<keyword evidence="4" id="KW-1185">Reference proteome</keyword>
<feature type="compositionally biased region" description="Polar residues" evidence="1">
    <location>
        <begin position="166"/>
        <end position="178"/>
    </location>
</feature>
<evidence type="ECO:0000256" key="1">
    <source>
        <dbReference type="SAM" id="MobiDB-lite"/>
    </source>
</evidence>
<evidence type="ECO:0000313" key="4">
    <source>
        <dbReference type="Proteomes" id="UP000298030"/>
    </source>
</evidence>
<feature type="region of interest" description="Disordered" evidence="1">
    <location>
        <begin position="166"/>
        <end position="194"/>
    </location>
</feature>
<gene>
    <name evidence="3" type="ORF">FA13DRAFT_1820016</name>
</gene>
<accession>A0A4Y7SGI3</accession>
<protein>
    <submittedName>
        <fullName evidence="3">Uncharacterized protein</fullName>
    </submittedName>
</protein>
<feature type="transmembrane region" description="Helical" evidence="2">
    <location>
        <begin position="446"/>
        <end position="469"/>
    </location>
</feature>
<dbReference type="AlphaFoldDB" id="A0A4Y7SGI3"/>
<keyword evidence="2" id="KW-0472">Membrane</keyword>
<feature type="transmembrane region" description="Helical" evidence="2">
    <location>
        <begin position="207"/>
        <end position="234"/>
    </location>
</feature>
<feature type="transmembrane region" description="Helical" evidence="2">
    <location>
        <begin position="327"/>
        <end position="348"/>
    </location>
</feature>
<comment type="caution">
    <text evidence="3">The sequence shown here is derived from an EMBL/GenBank/DDBJ whole genome shotgun (WGS) entry which is preliminary data.</text>
</comment>
<sequence length="496" mass="53819">MESTRHDPTLPEPPTPIAPTCGLIHELSLACSHLAKAFKYLLVAVYLPVVAGMFPTPPTLTAPTPNLTQELSLACSHLAKAFKYLLVAVYLPIIAGMLCFANLFTYYKSHVRLCDVTRYCDVLLGAPLFLTPLTLAYIFLTCFTLDHYLSISPVFKFNLQKESRSIPQVQSGNRSGIQPATDADSLGPARNHDDGNAKRKAWGVLRILTVLSYALVTAWTVSSLAAIAGAGLVLKFDAPFDPNGGNPAHKDRVIFGFAAGAAHALLAFAIGWAAIVISRAGNSSILAVAVDCGQDPTVAEGTQETPDAEGPRDGLRLLSHRSTLEKAVLCLLVSLTLSFISGTFSLVYDPFSHLRHIKSSPYSSACFFTSFFTWFLTLVFHRYRSHGVSPGTVVRAFMSLISLVMATFWLLESGTYLFLCVGALFCDEHAPLPHNSPCAYIRKSEIWTGFVACALGYLQAYILGCIALLSWESRGGIRLAEEEEGENVVTEQGDSL</sequence>